<feature type="signal peptide" evidence="1">
    <location>
        <begin position="1"/>
        <end position="21"/>
    </location>
</feature>
<sequence>MLKISNLIFTFLFSVIVLVKTSQQQQSLNSTTIATCNFTACSSQRILCSDNHDCECFSLTTSPTIGICASAVLPCTSVIRCNADNKTCSIENTVCVNSTRCGQPVCYPLALANKLICPKNTTVATKTTTKMATTTTKIPTTTMKNTTSTTKSTTTVRSNITISSNNTIPVCGNRSKLLTFDDLSSGEQIPNGYNGVNWNNAYALINGFEVSGYSTGTVSGNLTTFNGGGTPMTMTGAYGIIFTLNSAAVAAAWYDNLQLTVVGYRSNAVIANNTFILQVFTLSYITFHGYSGLDTAVFSTSGGTINPIVFGGLGQYAMDNLCLSFP</sequence>
<proteinExistence type="predicted"/>
<name>A0A819QYA8_9BILA</name>
<keyword evidence="1" id="KW-0732">Signal</keyword>
<dbReference type="AlphaFoldDB" id="A0A819QYA8"/>
<evidence type="ECO:0000313" key="3">
    <source>
        <dbReference type="EMBL" id="CAF4038444.1"/>
    </source>
</evidence>
<evidence type="ECO:0000313" key="2">
    <source>
        <dbReference type="EMBL" id="CAF0874868.1"/>
    </source>
</evidence>
<dbReference type="EMBL" id="CAJNON010000052">
    <property type="protein sequence ID" value="CAF0874868.1"/>
    <property type="molecule type" value="Genomic_DNA"/>
</dbReference>
<comment type="caution">
    <text evidence="3">The sequence shown here is derived from an EMBL/GenBank/DDBJ whole genome shotgun (WGS) entry which is preliminary data.</text>
</comment>
<reference evidence="3" key="1">
    <citation type="submission" date="2021-02" db="EMBL/GenBank/DDBJ databases">
        <authorList>
            <person name="Nowell W R."/>
        </authorList>
    </citation>
    <scope>NUCLEOTIDE SEQUENCE</scope>
</reference>
<evidence type="ECO:0000313" key="4">
    <source>
        <dbReference type="Proteomes" id="UP000663881"/>
    </source>
</evidence>
<evidence type="ECO:0000256" key="1">
    <source>
        <dbReference type="SAM" id="SignalP"/>
    </source>
</evidence>
<protein>
    <submittedName>
        <fullName evidence="3">Uncharacterized protein</fullName>
    </submittedName>
</protein>
<accession>A0A819QYA8</accession>
<dbReference type="Proteomes" id="UP000663881">
    <property type="component" value="Unassembled WGS sequence"/>
</dbReference>
<gene>
    <name evidence="3" type="ORF">OKA104_LOCUS32014</name>
    <name evidence="2" type="ORF">VCS650_LOCUS7923</name>
</gene>
<dbReference type="EMBL" id="CAJOAY010003756">
    <property type="protein sequence ID" value="CAF4038444.1"/>
    <property type="molecule type" value="Genomic_DNA"/>
</dbReference>
<dbReference type="Proteomes" id="UP000663891">
    <property type="component" value="Unassembled WGS sequence"/>
</dbReference>
<feature type="chain" id="PRO_5036415798" evidence="1">
    <location>
        <begin position="22"/>
        <end position="326"/>
    </location>
</feature>
<organism evidence="3 4">
    <name type="scientific">Adineta steineri</name>
    <dbReference type="NCBI Taxonomy" id="433720"/>
    <lineage>
        <taxon>Eukaryota</taxon>
        <taxon>Metazoa</taxon>
        <taxon>Spiralia</taxon>
        <taxon>Gnathifera</taxon>
        <taxon>Rotifera</taxon>
        <taxon>Eurotatoria</taxon>
        <taxon>Bdelloidea</taxon>
        <taxon>Adinetida</taxon>
        <taxon>Adinetidae</taxon>
        <taxon>Adineta</taxon>
    </lineage>
</organism>
<dbReference type="OrthoDB" id="10061382at2759"/>